<feature type="binding site" evidence="13">
    <location>
        <begin position="93"/>
        <end position="95"/>
    </location>
    <ligand>
        <name>NADP(+)</name>
        <dbReference type="ChEBI" id="CHEBI:58349"/>
    </ligand>
</feature>
<dbReference type="NCBIfam" id="TIGR01921">
    <property type="entry name" value="DAP-DH"/>
    <property type="match status" value="1"/>
</dbReference>
<accession>C2MDL8</accession>
<evidence type="ECO:0000256" key="5">
    <source>
        <dbReference type="ARBA" id="ARBA00021654"/>
    </source>
</evidence>
<dbReference type="UniPathway" id="UPA00034">
    <property type="reaction ID" value="UER00026"/>
</dbReference>
<evidence type="ECO:0000259" key="15">
    <source>
        <dbReference type="Pfam" id="PF16654"/>
    </source>
</evidence>
<protein>
    <recommendedName>
        <fullName evidence="5 12">Meso-diaminopimelate D-dehydrogenase</fullName>
        <shortName evidence="12">DAPDH</shortName>
        <shortName evidence="12">Meso-DAP dehydrogenase</shortName>
        <ecNumber evidence="4 12">1.4.1.16</ecNumber>
    </recommendedName>
</protein>
<dbReference type="GO" id="GO:0019877">
    <property type="term" value="P:diaminopimelate biosynthetic process"/>
    <property type="evidence" value="ECO:0007669"/>
    <property type="project" value="UniProtKB-UniRule"/>
</dbReference>
<dbReference type="EMBL" id="ACLR01000203">
    <property type="protein sequence ID" value="EEK16175.1"/>
    <property type="molecule type" value="Genomic_DNA"/>
</dbReference>
<feature type="binding site" evidence="13">
    <location>
        <begin position="122"/>
        <end position="126"/>
    </location>
    <ligand>
        <name>NADP(+)</name>
        <dbReference type="ChEBI" id="CHEBI:58349"/>
    </ligand>
</feature>
<reference evidence="16 17" key="1">
    <citation type="submission" date="2009-04" db="EMBL/GenBank/DDBJ databases">
        <authorList>
            <person name="Sebastian Y."/>
            <person name="Madupu R."/>
            <person name="Durkin A.S."/>
            <person name="Torralba M."/>
            <person name="Methe B."/>
            <person name="Sutton G.G."/>
            <person name="Strausberg R.L."/>
            <person name="Nelson K.E."/>
        </authorList>
    </citation>
    <scope>NUCLEOTIDE SEQUENCE [LARGE SCALE GENOMIC DNA]</scope>
    <source>
        <strain evidence="16 17">60-3</strain>
    </source>
</reference>
<dbReference type="EC" id="1.4.1.16" evidence="4 12"/>
<dbReference type="PIRSF" id="PIRSF025648">
    <property type="entry name" value="DDH"/>
    <property type="match status" value="1"/>
</dbReference>
<evidence type="ECO:0000256" key="13">
    <source>
        <dbReference type="PIRSR" id="PIRSR025648-1"/>
    </source>
</evidence>
<dbReference type="Proteomes" id="UP000003303">
    <property type="component" value="Unassembled WGS sequence"/>
</dbReference>
<feature type="binding site" evidence="13">
    <location>
        <position position="184"/>
    </location>
    <ligand>
        <name>substrate</name>
    </ligand>
</feature>
<dbReference type="InterPro" id="IPR000683">
    <property type="entry name" value="Gfo/Idh/MocA-like_OxRdtase_N"/>
</dbReference>
<dbReference type="eggNOG" id="COG0673">
    <property type="taxonomic scope" value="Bacteria"/>
</dbReference>
<keyword evidence="9 12" id="KW-0560">Oxidoreductase</keyword>
<evidence type="ECO:0000256" key="11">
    <source>
        <dbReference type="ARBA" id="ARBA00052023"/>
    </source>
</evidence>
<dbReference type="RefSeq" id="WP_007365933.1">
    <property type="nucleotide sequence ID" value="NZ_ACLR01000203.1"/>
</dbReference>
<dbReference type="GO" id="GO:0000166">
    <property type="term" value="F:nucleotide binding"/>
    <property type="evidence" value="ECO:0007669"/>
    <property type="project" value="UniProtKB-KW"/>
</dbReference>
<evidence type="ECO:0000313" key="16">
    <source>
        <dbReference type="EMBL" id="EEK16175.1"/>
    </source>
</evidence>
<dbReference type="GO" id="GO:0009089">
    <property type="term" value="P:lysine biosynthetic process via diaminopimelate"/>
    <property type="evidence" value="ECO:0007669"/>
    <property type="project" value="UniProtKB-UniRule"/>
</dbReference>
<evidence type="ECO:0000256" key="9">
    <source>
        <dbReference type="ARBA" id="ARBA00023002"/>
    </source>
</evidence>
<organism evidence="16 17">
    <name type="scientific">Porphyromonas uenonis 60-3</name>
    <dbReference type="NCBI Taxonomy" id="596327"/>
    <lineage>
        <taxon>Bacteria</taxon>
        <taxon>Pseudomonadati</taxon>
        <taxon>Bacteroidota</taxon>
        <taxon>Bacteroidia</taxon>
        <taxon>Bacteroidales</taxon>
        <taxon>Porphyromonadaceae</taxon>
        <taxon>Porphyromonas</taxon>
    </lineage>
</organism>
<dbReference type="Gene3D" id="3.40.50.720">
    <property type="entry name" value="NAD(P)-binding Rossmann-like Domain"/>
    <property type="match status" value="1"/>
</dbReference>
<comment type="caution">
    <text evidence="16">The sequence shown here is derived from an EMBL/GenBank/DDBJ whole genome shotgun (WGS) entry which is preliminary data.</text>
</comment>
<comment type="catalytic activity">
    <reaction evidence="11 12">
        <text>meso-2,6-diaminopimelate + NADP(+) + H2O = (S)-2-amino-6-oxoheptanedioate + NH4(+) + NADPH + H(+)</text>
        <dbReference type="Rhea" id="RHEA:13561"/>
        <dbReference type="ChEBI" id="CHEBI:15377"/>
        <dbReference type="ChEBI" id="CHEBI:15378"/>
        <dbReference type="ChEBI" id="CHEBI:28938"/>
        <dbReference type="ChEBI" id="CHEBI:57783"/>
        <dbReference type="ChEBI" id="CHEBI:57791"/>
        <dbReference type="ChEBI" id="CHEBI:58349"/>
        <dbReference type="ChEBI" id="CHEBI:58556"/>
        <dbReference type="EC" id="1.4.1.16"/>
    </reaction>
</comment>
<evidence type="ECO:0000256" key="4">
    <source>
        <dbReference type="ARBA" id="ARBA00012080"/>
    </source>
</evidence>
<dbReference type="SUPFAM" id="SSF51735">
    <property type="entry name" value="NAD(P)-binding Rossmann-fold domains"/>
    <property type="match status" value="1"/>
</dbReference>
<keyword evidence="13" id="KW-0547">Nucleotide-binding</keyword>
<sequence>MNQKIKVLVVGYGHVGKQVVTTVRTAPDMELVGVVRRSKNDPQSQVLTAHGIAVYGEDEALPKADVAILAVPTRSVPDYAKRYLAQGISTVDSFDIHTQIATLRHDLMAVAQEHQAVSIISAGWDPGSDSIVRTLMQAMAPEGITYTDFGPGMSMGHSVAARAIAGVRDALSMTLPIGYGQHRRQVYVELEAGANEEQVRQAILADDYFAHDETIVTFVPSVAALEDVGHGVHMMRKGVSGETHNQRLTFEMQINNPALTAQMMVASARATQRLTPGAYTLPEVPVIDLLSGDRSDWIAHLV</sequence>
<evidence type="ECO:0000256" key="3">
    <source>
        <dbReference type="ARBA" id="ARBA00011738"/>
    </source>
</evidence>
<dbReference type="SUPFAM" id="SSF55347">
    <property type="entry name" value="Glyceraldehyde-3-phosphate dehydrogenase-like, C-terminal domain"/>
    <property type="match status" value="1"/>
</dbReference>
<comment type="function">
    <text evidence="12">Catalyzes the reversible NADPH-dependent reductive amination of L-2-amino-6-oxopimelate, the acyclic form of L-tetrahydrodipicolinate, to generate the meso compound, D,L-2,6-diaminopimelate.</text>
</comment>
<evidence type="ECO:0000256" key="12">
    <source>
        <dbReference type="PIRNR" id="PIRNR025648"/>
    </source>
</evidence>
<evidence type="ECO:0000256" key="1">
    <source>
        <dbReference type="ARBA" id="ARBA00004896"/>
    </source>
</evidence>
<dbReference type="Gene3D" id="3.30.360.10">
    <property type="entry name" value="Dihydrodipicolinate Reductase, domain 2"/>
    <property type="match status" value="1"/>
</dbReference>
<feature type="binding site" evidence="13">
    <location>
        <position position="174"/>
    </location>
    <ligand>
        <name>substrate</name>
    </ligand>
</feature>
<keyword evidence="7 12" id="KW-0521">NADP</keyword>
<gene>
    <name evidence="16" type="ORF">PORUE0001_0897</name>
</gene>
<dbReference type="Pfam" id="PF16654">
    <property type="entry name" value="DAPDH_C"/>
    <property type="match status" value="1"/>
</dbReference>
<dbReference type="InterPro" id="IPR032094">
    <property type="entry name" value="Meso-DAP_DH_C"/>
</dbReference>
<evidence type="ECO:0000256" key="2">
    <source>
        <dbReference type="ARBA" id="ARBA00007442"/>
    </source>
</evidence>
<feature type="domain" description="Meso-diaminopimelate D-dehydrogenase C-terminal" evidence="15">
    <location>
        <begin position="123"/>
        <end position="255"/>
    </location>
</feature>
<feature type="binding site" evidence="13">
    <location>
        <position position="256"/>
    </location>
    <ligand>
        <name>substrate</name>
    </ligand>
</feature>
<keyword evidence="17" id="KW-1185">Reference proteome</keyword>
<feature type="binding site" evidence="13">
    <location>
        <position position="230"/>
    </location>
    <ligand>
        <name>substrate</name>
    </ligand>
</feature>
<keyword evidence="6 12" id="KW-0028">Amino-acid biosynthesis</keyword>
<dbReference type="OrthoDB" id="9779394at2"/>
<dbReference type="InterPro" id="IPR010190">
    <property type="entry name" value="Diaminopimelate_DH_Ddh"/>
</dbReference>
<evidence type="ECO:0000313" key="17">
    <source>
        <dbReference type="Proteomes" id="UP000003303"/>
    </source>
</evidence>
<evidence type="ECO:0000256" key="8">
    <source>
        <dbReference type="ARBA" id="ARBA00022915"/>
    </source>
</evidence>
<proteinExistence type="inferred from homology"/>
<evidence type="ECO:0000256" key="7">
    <source>
        <dbReference type="ARBA" id="ARBA00022857"/>
    </source>
</evidence>
<comment type="subunit">
    <text evidence="3 12">Homodimer.</text>
</comment>
<dbReference type="CDD" id="cd02270">
    <property type="entry name" value="meso-DAPDH_N"/>
    <property type="match status" value="1"/>
</dbReference>
<dbReference type="InterPro" id="IPR036291">
    <property type="entry name" value="NAD(P)-bd_dom_sf"/>
</dbReference>
<dbReference type="PANTHER" id="PTHR31873:SF6">
    <property type="entry name" value="ASPARTATE DEHYDROGENASE DOMAIN-CONTAINING PROTEIN"/>
    <property type="match status" value="1"/>
</dbReference>
<keyword evidence="8 12" id="KW-0220">Diaminopimelate biosynthesis</keyword>
<name>C2MDL8_9PORP</name>
<dbReference type="AlphaFoldDB" id="C2MDL8"/>
<comment type="similarity">
    <text evidence="2 12">Belongs to the diaminopimelate dehydrogenase family.</text>
</comment>
<dbReference type="PANTHER" id="PTHR31873">
    <property type="entry name" value="L-ASPARTATE DEHYDROGENASE-RELATED"/>
    <property type="match status" value="1"/>
</dbReference>
<feature type="domain" description="Gfo/Idh/MocA-like oxidoreductase N-terminal" evidence="14">
    <location>
        <begin position="5"/>
        <end position="89"/>
    </location>
</feature>
<dbReference type="STRING" id="596327.PORUE0001_0897"/>
<evidence type="ECO:0000259" key="14">
    <source>
        <dbReference type="Pfam" id="PF01408"/>
    </source>
</evidence>
<dbReference type="GO" id="GO:0047850">
    <property type="term" value="F:diaminopimelate dehydrogenase activity"/>
    <property type="evidence" value="ECO:0007669"/>
    <property type="project" value="UniProtKB-UniRule"/>
</dbReference>
<dbReference type="Pfam" id="PF01408">
    <property type="entry name" value="GFO_IDH_MocA"/>
    <property type="match status" value="1"/>
</dbReference>
<feature type="binding site" evidence="13">
    <location>
        <begin position="12"/>
        <end position="15"/>
    </location>
    <ligand>
        <name>NADP(+)</name>
        <dbReference type="ChEBI" id="CHEBI:58349"/>
    </ligand>
</feature>
<comment type="pathway">
    <text evidence="1 12">Amino-acid biosynthesis; L-lysine biosynthesis via DAP pathway; DL-2,6-diaminopimelate from (S)-tetrahydrodipicolinate: step 1/1.</text>
</comment>
<keyword evidence="10 12" id="KW-0457">Lysine biosynthesis</keyword>
<evidence type="ECO:0000256" key="10">
    <source>
        <dbReference type="ARBA" id="ARBA00023154"/>
    </source>
</evidence>
<evidence type="ECO:0000256" key="6">
    <source>
        <dbReference type="ARBA" id="ARBA00022605"/>
    </source>
</evidence>